<evidence type="ECO:0000313" key="6">
    <source>
        <dbReference type="EMBL" id="THV15885.1"/>
    </source>
</evidence>
<comment type="caution">
    <text evidence="6">The sequence shown here is derived from an EMBL/GenBank/DDBJ whole genome shotgun (WGS) entry which is preliminary data.</text>
</comment>
<accession>A0A4S8NHJ3</accession>
<dbReference type="GO" id="GO:0005829">
    <property type="term" value="C:cytosol"/>
    <property type="evidence" value="ECO:0007669"/>
    <property type="project" value="TreeGrafter"/>
</dbReference>
<dbReference type="EC" id="3.5.3.13" evidence="6"/>
<protein>
    <submittedName>
        <fullName evidence="6">Formimidoylglutamate deiminase</fullName>
        <ecNumber evidence="6">3.5.3.13</ecNumber>
    </submittedName>
</protein>
<dbReference type="Gene3D" id="2.30.40.10">
    <property type="entry name" value="Urease, subunit C, domain 1"/>
    <property type="match status" value="1"/>
</dbReference>
<dbReference type="SUPFAM" id="SSF51338">
    <property type="entry name" value="Composite domain of metallo-dependent hydrolases"/>
    <property type="match status" value="1"/>
</dbReference>
<evidence type="ECO:0000313" key="7">
    <source>
        <dbReference type="Proteomes" id="UP000307087"/>
    </source>
</evidence>
<dbReference type="AlphaFoldDB" id="A0A4S8NHJ3"/>
<keyword evidence="4" id="KW-0862">Zinc</keyword>
<organism evidence="6 7">
    <name type="scientific">Nocardioides caeni</name>
    <dbReference type="NCBI Taxonomy" id="574700"/>
    <lineage>
        <taxon>Bacteria</taxon>
        <taxon>Bacillati</taxon>
        <taxon>Actinomycetota</taxon>
        <taxon>Actinomycetes</taxon>
        <taxon>Propionibacteriales</taxon>
        <taxon>Nocardioidaceae</taxon>
        <taxon>Nocardioides</taxon>
    </lineage>
</organism>
<proteinExistence type="predicted"/>
<dbReference type="NCBIfam" id="TIGR02022">
    <property type="entry name" value="hutF"/>
    <property type="match status" value="1"/>
</dbReference>
<keyword evidence="3 6" id="KW-0378">Hydrolase</keyword>
<evidence type="ECO:0000259" key="5">
    <source>
        <dbReference type="Pfam" id="PF01979"/>
    </source>
</evidence>
<dbReference type="Gene3D" id="3.20.20.140">
    <property type="entry name" value="Metal-dependent hydrolases"/>
    <property type="match status" value="1"/>
</dbReference>
<dbReference type="EMBL" id="STGW01000003">
    <property type="protein sequence ID" value="THV15885.1"/>
    <property type="molecule type" value="Genomic_DNA"/>
</dbReference>
<sequence>MTAWLLEKAWVDGVVRNTVRVEIEDGMFTSVEPDATRTATPLRGLTLPGFANTHSHAFHRALRGRTQRASGTFWTWREQMYDAAARLDPDSYFDLASATYAEMLAAGYTSVSEFHYVHHQPDGTPYDDPNALGHALVAAAETTGIRLTLLDTCYLAGGIGQPLSPAQCRFGDGDADRWAARVADIRHGDQTRMGGAIHSVRAVPRDQMSTVVAALQGRQLHAHVSEQPVENEACLAAYGLTPTALLAEEGALGPRATAVHATHLTDADMRLLAETDTEVSLCPTTERDLGDGIGPASALADAGVRLSIGSDSQAVIDPFEELRAWEMDERLASGERGRFAAADLLARTAGRIAVGEPGDLVTLDLASPRTAGTGADEHTAVFAATSADVTQVVAGGRVVFDGDHGRVGRALATAVERLWA</sequence>
<dbReference type="GO" id="GO:0046872">
    <property type="term" value="F:metal ion binding"/>
    <property type="evidence" value="ECO:0007669"/>
    <property type="project" value="UniProtKB-KW"/>
</dbReference>
<dbReference type="NCBIfam" id="NF006681">
    <property type="entry name" value="PRK09229.1-2"/>
    <property type="match status" value="1"/>
</dbReference>
<dbReference type="InterPro" id="IPR010252">
    <property type="entry name" value="HutF"/>
</dbReference>
<feature type="domain" description="Amidohydrolase-related" evidence="5">
    <location>
        <begin position="47"/>
        <end position="399"/>
    </location>
</feature>
<evidence type="ECO:0000256" key="4">
    <source>
        <dbReference type="ARBA" id="ARBA00022833"/>
    </source>
</evidence>
<gene>
    <name evidence="6" type="ORF">E9934_05990</name>
</gene>
<dbReference type="Pfam" id="PF01979">
    <property type="entry name" value="Amidohydro_1"/>
    <property type="match status" value="1"/>
</dbReference>
<dbReference type="GO" id="GO:0019239">
    <property type="term" value="F:deaminase activity"/>
    <property type="evidence" value="ECO:0007669"/>
    <property type="project" value="TreeGrafter"/>
</dbReference>
<keyword evidence="7" id="KW-1185">Reference proteome</keyword>
<evidence type="ECO:0000256" key="3">
    <source>
        <dbReference type="ARBA" id="ARBA00022801"/>
    </source>
</evidence>
<keyword evidence="2" id="KW-0479">Metal-binding</keyword>
<dbReference type="InterPro" id="IPR006680">
    <property type="entry name" value="Amidohydro-rel"/>
</dbReference>
<dbReference type="InterPro" id="IPR051607">
    <property type="entry name" value="Metallo-dep_hydrolases"/>
</dbReference>
<dbReference type="InterPro" id="IPR011059">
    <property type="entry name" value="Metal-dep_hydrolase_composite"/>
</dbReference>
<reference evidence="6 7" key="1">
    <citation type="journal article" date="2009" name="Int. J. Syst. Evol. Microbiol.">
        <title>Nocardioides caeni sp. nov., isolated from wastewater.</title>
        <authorList>
            <person name="Yoon J.H."/>
            <person name="Kang S.J."/>
            <person name="Park S."/>
            <person name="Kim W."/>
            <person name="Oh T.K."/>
        </authorList>
    </citation>
    <scope>NUCLEOTIDE SEQUENCE [LARGE SCALE GENOMIC DNA]</scope>
    <source>
        <strain evidence="6 7">DSM 23134</strain>
    </source>
</reference>
<dbReference type="RefSeq" id="WP_136561980.1">
    <property type="nucleotide sequence ID" value="NZ_BAABLS010000010.1"/>
</dbReference>
<dbReference type="SUPFAM" id="SSF51556">
    <property type="entry name" value="Metallo-dependent hydrolases"/>
    <property type="match status" value="1"/>
</dbReference>
<comment type="cofactor">
    <cofactor evidence="1">
        <name>Zn(2+)</name>
        <dbReference type="ChEBI" id="CHEBI:29105"/>
    </cofactor>
</comment>
<dbReference type="OrthoDB" id="3204583at2"/>
<dbReference type="PANTHER" id="PTHR11271">
    <property type="entry name" value="GUANINE DEAMINASE"/>
    <property type="match status" value="1"/>
</dbReference>
<evidence type="ECO:0000256" key="2">
    <source>
        <dbReference type="ARBA" id="ARBA00022723"/>
    </source>
</evidence>
<dbReference type="Proteomes" id="UP000307087">
    <property type="component" value="Unassembled WGS sequence"/>
</dbReference>
<dbReference type="InterPro" id="IPR032466">
    <property type="entry name" value="Metal_Hydrolase"/>
</dbReference>
<evidence type="ECO:0000256" key="1">
    <source>
        <dbReference type="ARBA" id="ARBA00001947"/>
    </source>
</evidence>
<dbReference type="PANTHER" id="PTHR11271:SF48">
    <property type="entry name" value="AMIDOHYDROLASE-RELATED DOMAIN-CONTAINING PROTEIN"/>
    <property type="match status" value="1"/>
</dbReference>
<name>A0A4S8NHJ3_9ACTN</name>
<dbReference type="GO" id="GO:0050416">
    <property type="term" value="F:formimidoylglutamate deiminase activity"/>
    <property type="evidence" value="ECO:0007669"/>
    <property type="project" value="UniProtKB-EC"/>
</dbReference>